<name>A0A974D0J8_XENLA</name>
<accession>A0A974D0J8</accession>
<gene>
    <name evidence="2" type="ORF">XELAEV_18025372mg</name>
</gene>
<evidence type="ECO:0000313" key="3">
    <source>
        <dbReference type="Proteomes" id="UP000694892"/>
    </source>
</evidence>
<proteinExistence type="predicted"/>
<dbReference type="AlphaFoldDB" id="A0A974D0J8"/>
<dbReference type="Proteomes" id="UP000694892">
    <property type="component" value="Chromosome 4S"/>
</dbReference>
<evidence type="ECO:0000256" key="1">
    <source>
        <dbReference type="SAM" id="SignalP"/>
    </source>
</evidence>
<keyword evidence="1" id="KW-0732">Signal</keyword>
<dbReference type="EMBL" id="CM004473">
    <property type="protein sequence ID" value="OCT82837.1"/>
    <property type="molecule type" value="Genomic_DNA"/>
</dbReference>
<feature type="signal peptide" evidence="1">
    <location>
        <begin position="1"/>
        <end position="17"/>
    </location>
</feature>
<organism evidence="2 3">
    <name type="scientific">Xenopus laevis</name>
    <name type="common">African clawed frog</name>
    <dbReference type="NCBI Taxonomy" id="8355"/>
    <lineage>
        <taxon>Eukaryota</taxon>
        <taxon>Metazoa</taxon>
        <taxon>Chordata</taxon>
        <taxon>Craniata</taxon>
        <taxon>Vertebrata</taxon>
        <taxon>Euteleostomi</taxon>
        <taxon>Amphibia</taxon>
        <taxon>Batrachia</taxon>
        <taxon>Anura</taxon>
        <taxon>Pipoidea</taxon>
        <taxon>Pipidae</taxon>
        <taxon>Xenopodinae</taxon>
        <taxon>Xenopus</taxon>
        <taxon>Xenopus</taxon>
    </lineage>
</organism>
<evidence type="ECO:0000313" key="2">
    <source>
        <dbReference type="EMBL" id="OCT82837.1"/>
    </source>
</evidence>
<sequence length="70" mass="7851">MYALGIFLSLFLAYTNTLPSDINHIISICILEPQTAITLLAFLASVSFTQCYEIATYILPRMSYKISLLT</sequence>
<feature type="chain" id="PRO_5037547514" evidence="1">
    <location>
        <begin position="18"/>
        <end position="70"/>
    </location>
</feature>
<protein>
    <submittedName>
        <fullName evidence="2">Uncharacterized protein</fullName>
    </submittedName>
</protein>
<reference evidence="3" key="1">
    <citation type="journal article" date="2016" name="Nature">
        <title>Genome evolution in the allotetraploid frog Xenopus laevis.</title>
        <authorList>
            <person name="Session A.M."/>
            <person name="Uno Y."/>
            <person name="Kwon T."/>
            <person name="Chapman J.A."/>
            <person name="Toyoda A."/>
            <person name="Takahashi S."/>
            <person name="Fukui A."/>
            <person name="Hikosaka A."/>
            <person name="Suzuki A."/>
            <person name="Kondo M."/>
            <person name="van Heeringen S.J."/>
            <person name="Quigley I."/>
            <person name="Heinz S."/>
            <person name="Ogino H."/>
            <person name="Ochi H."/>
            <person name="Hellsten U."/>
            <person name="Lyons J.B."/>
            <person name="Simakov O."/>
            <person name="Putnam N."/>
            <person name="Stites J."/>
            <person name="Kuroki Y."/>
            <person name="Tanaka T."/>
            <person name="Michiue T."/>
            <person name="Watanabe M."/>
            <person name="Bogdanovic O."/>
            <person name="Lister R."/>
            <person name="Georgiou G."/>
            <person name="Paranjpe S.S."/>
            <person name="van Kruijsbergen I."/>
            <person name="Shu S."/>
            <person name="Carlson J."/>
            <person name="Kinoshita T."/>
            <person name="Ohta Y."/>
            <person name="Mawaribuchi S."/>
            <person name="Jenkins J."/>
            <person name="Grimwood J."/>
            <person name="Schmutz J."/>
            <person name="Mitros T."/>
            <person name="Mozaffari S.V."/>
            <person name="Suzuki Y."/>
            <person name="Haramoto Y."/>
            <person name="Yamamoto T.S."/>
            <person name="Takagi C."/>
            <person name="Heald R."/>
            <person name="Miller K."/>
            <person name="Haudenschild C."/>
            <person name="Kitzman J."/>
            <person name="Nakayama T."/>
            <person name="Izutsu Y."/>
            <person name="Robert J."/>
            <person name="Fortriede J."/>
            <person name="Burns K."/>
            <person name="Lotay V."/>
            <person name="Karimi K."/>
            <person name="Yasuoka Y."/>
            <person name="Dichmann D.S."/>
            <person name="Flajnik M.F."/>
            <person name="Houston D.W."/>
            <person name="Shendure J."/>
            <person name="DuPasquier L."/>
            <person name="Vize P.D."/>
            <person name="Zorn A.M."/>
            <person name="Ito M."/>
            <person name="Marcotte E.M."/>
            <person name="Wallingford J.B."/>
            <person name="Ito Y."/>
            <person name="Asashima M."/>
            <person name="Ueno N."/>
            <person name="Matsuda Y."/>
            <person name="Veenstra G.J."/>
            <person name="Fujiyama A."/>
            <person name="Harland R.M."/>
            <person name="Taira M."/>
            <person name="Rokhsar D.S."/>
        </authorList>
    </citation>
    <scope>NUCLEOTIDE SEQUENCE [LARGE SCALE GENOMIC DNA]</scope>
    <source>
        <strain evidence="3">J</strain>
    </source>
</reference>